<dbReference type="InterPro" id="IPR000672">
    <property type="entry name" value="THF_DH/CycHdrlase"/>
</dbReference>
<organism evidence="5 6">
    <name type="scientific">Coptis chinensis</name>
    <dbReference type="NCBI Taxonomy" id="261450"/>
    <lineage>
        <taxon>Eukaryota</taxon>
        <taxon>Viridiplantae</taxon>
        <taxon>Streptophyta</taxon>
        <taxon>Embryophyta</taxon>
        <taxon>Tracheophyta</taxon>
        <taxon>Spermatophyta</taxon>
        <taxon>Magnoliopsida</taxon>
        <taxon>Ranunculales</taxon>
        <taxon>Ranunculaceae</taxon>
        <taxon>Coptidoideae</taxon>
        <taxon>Coptis</taxon>
    </lineage>
</organism>
<comment type="similarity">
    <text evidence="2">Belongs to the RGP family.</text>
</comment>
<keyword evidence="6" id="KW-1185">Reference proteome</keyword>
<dbReference type="GO" id="GO:0005794">
    <property type="term" value="C:Golgi apparatus"/>
    <property type="evidence" value="ECO:0007669"/>
    <property type="project" value="UniProtKB-SubCell"/>
</dbReference>
<dbReference type="GO" id="GO:0009506">
    <property type="term" value="C:plasmodesma"/>
    <property type="evidence" value="ECO:0007669"/>
    <property type="project" value="TreeGrafter"/>
</dbReference>
<accession>A0A835H3U2</accession>
<protein>
    <submittedName>
        <fullName evidence="5">Uncharacterized protein</fullName>
    </submittedName>
</protein>
<keyword evidence="4" id="KW-0961">Cell wall biogenesis/degradation</keyword>
<name>A0A835H3U2_9MAGN</name>
<dbReference type="PANTHER" id="PTHR31682">
    <property type="entry name" value="UDP-ARABINOSE MUTASE"/>
    <property type="match status" value="1"/>
</dbReference>
<dbReference type="GO" id="GO:0033356">
    <property type="term" value="P:UDP-L-arabinose metabolic process"/>
    <property type="evidence" value="ECO:0007669"/>
    <property type="project" value="TreeGrafter"/>
</dbReference>
<comment type="caution">
    <text evidence="5">The sequence shown here is derived from an EMBL/GenBank/DDBJ whole genome shotgun (WGS) entry which is preliminary data.</text>
</comment>
<dbReference type="Proteomes" id="UP000631114">
    <property type="component" value="Unassembled WGS sequence"/>
</dbReference>
<dbReference type="PANTHER" id="PTHR31682:SF4">
    <property type="entry name" value="UDP-ARABINOPYRANOSE MUTASE 5-RELATED"/>
    <property type="match status" value="1"/>
</dbReference>
<evidence type="ECO:0000256" key="4">
    <source>
        <dbReference type="ARBA" id="ARBA00023316"/>
    </source>
</evidence>
<evidence type="ECO:0000256" key="2">
    <source>
        <dbReference type="ARBA" id="ARBA00008986"/>
    </source>
</evidence>
<dbReference type="GO" id="GO:0005829">
    <property type="term" value="C:cytosol"/>
    <property type="evidence" value="ECO:0007669"/>
    <property type="project" value="TreeGrafter"/>
</dbReference>
<dbReference type="GO" id="GO:0004488">
    <property type="term" value="F:methylenetetrahydrofolate dehydrogenase (NADP+) activity"/>
    <property type="evidence" value="ECO:0007669"/>
    <property type="project" value="InterPro"/>
</dbReference>
<dbReference type="GO" id="GO:0052691">
    <property type="term" value="F:UDP-arabinopyranose mutase activity"/>
    <property type="evidence" value="ECO:0007669"/>
    <property type="project" value="TreeGrafter"/>
</dbReference>
<gene>
    <name evidence="5" type="ORF">IFM89_018626</name>
</gene>
<evidence type="ECO:0000256" key="1">
    <source>
        <dbReference type="ARBA" id="ARBA00004555"/>
    </source>
</evidence>
<sequence length="194" mass="22684">MESWFNFLFQRHINEENVLNEISIEKDVDGFHPHEHWQTWYERREIHYFSRVHQRVALNFYHADWHKCKEQKAVVVGRPRSCGGPQDTDDGFNHEVYTKSDIDKRVGSLRLAFSFRAIRGRYFGYLVSHKKYIVSIDDDCVPQEMIKGQIVDHGGPKTSEPKDSATPFFFNTLYDPYCAVQTLLGDTHSASRLG</sequence>
<dbReference type="EMBL" id="JADFTS010000008">
    <property type="protein sequence ID" value="KAF9592910.1"/>
    <property type="molecule type" value="Genomic_DNA"/>
</dbReference>
<evidence type="ECO:0000256" key="3">
    <source>
        <dbReference type="ARBA" id="ARBA00023034"/>
    </source>
</evidence>
<dbReference type="Pfam" id="PF03214">
    <property type="entry name" value="RGP"/>
    <property type="match status" value="1"/>
</dbReference>
<dbReference type="InterPro" id="IPR037595">
    <property type="entry name" value="RGP_fam"/>
</dbReference>
<evidence type="ECO:0000313" key="6">
    <source>
        <dbReference type="Proteomes" id="UP000631114"/>
    </source>
</evidence>
<comment type="subcellular location">
    <subcellularLocation>
        <location evidence="1">Golgi apparatus</location>
    </subcellularLocation>
</comment>
<dbReference type="GO" id="GO:0071555">
    <property type="term" value="P:cell wall organization"/>
    <property type="evidence" value="ECO:0007669"/>
    <property type="project" value="UniProtKB-KW"/>
</dbReference>
<proteinExistence type="inferred from homology"/>
<reference evidence="5 6" key="1">
    <citation type="submission" date="2020-10" db="EMBL/GenBank/DDBJ databases">
        <title>The Coptis chinensis genome and diversification of protoberbering-type alkaloids.</title>
        <authorList>
            <person name="Wang B."/>
            <person name="Shu S."/>
            <person name="Song C."/>
            <person name="Liu Y."/>
        </authorList>
    </citation>
    <scope>NUCLEOTIDE SEQUENCE [LARGE SCALE GENOMIC DNA]</scope>
    <source>
        <strain evidence="5">HL-2020</strain>
        <tissue evidence="5">Leaf</tissue>
    </source>
</reference>
<dbReference type="AlphaFoldDB" id="A0A835H3U2"/>
<keyword evidence="3" id="KW-0333">Golgi apparatus</keyword>
<evidence type="ECO:0000313" key="5">
    <source>
        <dbReference type="EMBL" id="KAF9592910.1"/>
    </source>
</evidence>
<dbReference type="PRINTS" id="PR00085">
    <property type="entry name" value="THFDHDRGNASE"/>
</dbReference>